<evidence type="ECO:0000256" key="7">
    <source>
        <dbReference type="SAM" id="Phobius"/>
    </source>
</evidence>
<dbReference type="EMBL" id="CAJPWZ010003259">
    <property type="protein sequence ID" value="CAG2255201.1"/>
    <property type="molecule type" value="Genomic_DNA"/>
</dbReference>
<feature type="compositionally biased region" description="Polar residues" evidence="6">
    <location>
        <begin position="477"/>
        <end position="500"/>
    </location>
</feature>
<keyword evidence="3 7" id="KW-1133">Transmembrane helix</keyword>
<dbReference type="PANTHER" id="PTHR46641">
    <property type="entry name" value="FMRFAMIDE RECEPTOR-RELATED"/>
    <property type="match status" value="1"/>
</dbReference>
<dbReference type="InterPro" id="IPR000276">
    <property type="entry name" value="GPCR_Rhodpsn"/>
</dbReference>
<dbReference type="OrthoDB" id="6128627at2759"/>
<feature type="transmembrane region" description="Helical" evidence="7">
    <location>
        <begin position="338"/>
        <end position="361"/>
    </location>
</feature>
<feature type="transmembrane region" description="Helical" evidence="7">
    <location>
        <begin position="296"/>
        <end position="317"/>
    </location>
</feature>
<dbReference type="SUPFAM" id="SSF81321">
    <property type="entry name" value="Family A G protein-coupled receptor-like"/>
    <property type="match status" value="1"/>
</dbReference>
<organism evidence="9 10">
    <name type="scientific">Mytilus edulis</name>
    <name type="common">Blue mussel</name>
    <dbReference type="NCBI Taxonomy" id="6550"/>
    <lineage>
        <taxon>Eukaryota</taxon>
        <taxon>Metazoa</taxon>
        <taxon>Spiralia</taxon>
        <taxon>Lophotrochozoa</taxon>
        <taxon>Mollusca</taxon>
        <taxon>Bivalvia</taxon>
        <taxon>Autobranchia</taxon>
        <taxon>Pteriomorphia</taxon>
        <taxon>Mytilida</taxon>
        <taxon>Mytiloidea</taxon>
        <taxon>Mytilidae</taxon>
        <taxon>Mytilinae</taxon>
        <taxon>Mytilus</taxon>
    </lineage>
</organism>
<protein>
    <recommendedName>
        <fullName evidence="8">G-protein coupled receptors family 1 profile domain-containing protein</fullName>
    </recommendedName>
</protein>
<keyword evidence="10" id="KW-1185">Reference proteome</keyword>
<proteinExistence type="predicted"/>
<name>A0A8S3VCL6_MYTED</name>
<feature type="compositionally biased region" description="Low complexity" evidence="6">
    <location>
        <begin position="444"/>
        <end position="455"/>
    </location>
</feature>
<evidence type="ECO:0000256" key="1">
    <source>
        <dbReference type="ARBA" id="ARBA00004370"/>
    </source>
</evidence>
<feature type="coiled-coil region" evidence="5">
    <location>
        <begin position="562"/>
        <end position="631"/>
    </location>
</feature>
<evidence type="ECO:0000259" key="8">
    <source>
        <dbReference type="PROSITE" id="PS50262"/>
    </source>
</evidence>
<dbReference type="PROSITE" id="PS50262">
    <property type="entry name" value="G_PROTEIN_RECEP_F1_2"/>
    <property type="match status" value="1"/>
</dbReference>
<feature type="transmembrane region" description="Helical" evidence="7">
    <location>
        <begin position="145"/>
        <end position="171"/>
    </location>
</feature>
<keyword evidence="4 7" id="KW-0472">Membrane</keyword>
<accession>A0A8S3VCL6</accession>
<feature type="domain" description="G-protein coupled receptors family 1 profile" evidence="8">
    <location>
        <begin position="125"/>
        <end position="396"/>
    </location>
</feature>
<keyword evidence="2 7" id="KW-0812">Transmembrane</keyword>
<feature type="transmembrane region" description="Helical" evidence="7">
    <location>
        <begin position="109"/>
        <end position="133"/>
    </location>
</feature>
<keyword evidence="5" id="KW-0175">Coiled coil</keyword>
<evidence type="ECO:0000256" key="5">
    <source>
        <dbReference type="SAM" id="Coils"/>
    </source>
</evidence>
<feature type="transmembrane region" description="Helical" evidence="7">
    <location>
        <begin position="241"/>
        <end position="262"/>
    </location>
</feature>
<evidence type="ECO:0000313" key="10">
    <source>
        <dbReference type="Proteomes" id="UP000683360"/>
    </source>
</evidence>
<reference evidence="9" key="1">
    <citation type="submission" date="2021-03" db="EMBL/GenBank/DDBJ databases">
        <authorList>
            <person name="Bekaert M."/>
        </authorList>
    </citation>
    <scope>NUCLEOTIDE SEQUENCE</scope>
</reference>
<evidence type="ECO:0000256" key="4">
    <source>
        <dbReference type="ARBA" id="ARBA00023136"/>
    </source>
</evidence>
<feature type="region of interest" description="Disordered" evidence="6">
    <location>
        <begin position="443"/>
        <end position="503"/>
    </location>
</feature>
<dbReference type="Gene3D" id="1.20.1070.10">
    <property type="entry name" value="Rhodopsin 7-helix transmembrane proteins"/>
    <property type="match status" value="1"/>
</dbReference>
<dbReference type="GO" id="GO:0004930">
    <property type="term" value="F:G protein-coupled receptor activity"/>
    <property type="evidence" value="ECO:0007669"/>
    <property type="project" value="InterPro"/>
</dbReference>
<dbReference type="Pfam" id="PF00001">
    <property type="entry name" value="7tm_1"/>
    <property type="match status" value="1"/>
</dbReference>
<gene>
    <name evidence="9" type="ORF">MEDL_66560</name>
</gene>
<evidence type="ECO:0000256" key="2">
    <source>
        <dbReference type="ARBA" id="ARBA00022692"/>
    </source>
</evidence>
<feature type="transmembrane region" description="Helical" evidence="7">
    <location>
        <begin position="195"/>
        <end position="220"/>
    </location>
</feature>
<comment type="subcellular location">
    <subcellularLocation>
        <location evidence="1">Membrane</location>
    </subcellularLocation>
</comment>
<dbReference type="GO" id="GO:0016020">
    <property type="term" value="C:membrane"/>
    <property type="evidence" value="ECO:0007669"/>
    <property type="project" value="UniProtKB-SubCell"/>
</dbReference>
<dbReference type="InterPro" id="IPR017452">
    <property type="entry name" value="GPCR_Rhodpsn_7TM"/>
</dbReference>
<sequence>MSSVLKLWMTINHASIQPSLSLEDNQLLSGTCDFKGRLPKDVLKNIESTLEMKDKFQPMEEQEFDFDFMYLNINMNTMTSNTPNVNYGNESMFKQEHTCNQSEIYIPAAWIHLTYVCLAIETSVVNIFVMVVFTRPRNRTPSTVLLSLLAASDSVTSILSALPTFVGFVFYSKDLESTGDLFDGSAWLEHYPGCIVWMCVTNISLAFHLISVTITVVLSIQKVIALRHPLWSLQRLQKKKSNVLIICLFSFLLISVFVWISFIDTKSFYNGENDVCCYDDYLDADDIDVLNTGMNIFLLSAVFIIMFSTVYLCCKLWKSTTNVQRTRNIAAIEKAHRSARIVVMISIVFILSELLNILITINDSRLFPYVKFIEMLCDSYCLLSRQIGFSLNFLVYLIMSENLRNTLLAALTGACKFQRRKKSKSTVRTPLVLCIVLKSQTPESTSLLGGSNRGRSSSRKRQLSSSSEDQMKPPPTRQRSLSVQRQSKVQSSGPPSSPVTFKTHGESFNMAKLVQTTLLKPDVFQSIISEIKTELISELKTSLKSAITEAIQDAIKPLNAIINQQQLKITSLETENTQLKQHVDKALSDASERYEKFRNLGNAIFTSMADNKGLKEEVATLNADIEELEQYGRRTSLRFHNVPLSKEDLKKQII</sequence>
<dbReference type="Proteomes" id="UP000683360">
    <property type="component" value="Unassembled WGS sequence"/>
</dbReference>
<comment type="caution">
    <text evidence="9">The sequence shown here is derived from an EMBL/GenBank/DDBJ whole genome shotgun (WGS) entry which is preliminary data.</text>
</comment>
<dbReference type="PANTHER" id="PTHR46641:SF2">
    <property type="entry name" value="FMRFAMIDE RECEPTOR"/>
    <property type="match status" value="1"/>
</dbReference>
<evidence type="ECO:0000313" key="9">
    <source>
        <dbReference type="EMBL" id="CAG2255201.1"/>
    </source>
</evidence>
<evidence type="ECO:0000256" key="6">
    <source>
        <dbReference type="SAM" id="MobiDB-lite"/>
    </source>
</evidence>
<dbReference type="AlphaFoldDB" id="A0A8S3VCL6"/>
<dbReference type="InterPro" id="IPR052954">
    <property type="entry name" value="GPCR-Ligand_Int"/>
</dbReference>
<evidence type="ECO:0000256" key="3">
    <source>
        <dbReference type="ARBA" id="ARBA00022989"/>
    </source>
</evidence>